<sequence>MTNIVAETISKVSRNTRNQAIIIKNKKAAKTATAKDLVFDLSKILK</sequence>
<dbReference type="Proteomes" id="UP000326678">
    <property type="component" value="Chromosome Gxm1"/>
</dbReference>
<name>A0A5P8VZD0_9NOSO</name>
<gene>
    <name evidence="1" type="ORF">GXM_03272</name>
</gene>
<dbReference type="KEGG" id="nsh:GXM_03272"/>
<dbReference type="EMBL" id="CP045226">
    <property type="protein sequence ID" value="QFS45795.1"/>
    <property type="molecule type" value="Genomic_DNA"/>
</dbReference>
<accession>A0A5P8VZD0</accession>
<protein>
    <submittedName>
        <fullName evidence="1">Uncharacterized protein</fullName>
    </submittedName>
</protein>
<proteinExistence type="predicted"/>
<organism evidence="1 2">
    <name type="scientific">Nostoc sphaeroides CCNUC1</name>
    <dbReference type="NCBI Taxonomy" id="2653204"/>
    <lineage>
        <taxon>Bacteria</taxon>
        <taxon>Bacillati</taxon>
        <taxon>Cyanobacteriota</taxon>
        <taxon>Cyanophyceae</taxon>
        <taxon>Nostocales</taxon>
        <taxon>Nostocaceae</taxon>
        <taxon>Nostoc</taxon>
    </lineage>
</organism>
<keyword evidence="2" id="KW-1185">Reference proteome</keyword>
<evidence type="ECO:0000313" key="2">
    <source>
        <dbReference type="Proteomes" id="UP000326678"/>
    </source>
</evidence>
<evidence type="ECO:0000313" key="1">
    <source>
        <dbReference type="EMBL" id="QFS45795.1"/>
    </source>
</evidence>
<reference evidence="1 2" key="1">
    <citation type="submission" date="2019-10" db="EMBL/GenBank/DDBJ databases">
        <title>Genomic and transcriptomic insights into the perfect genentic adaptation of a filamentous nitrogen-fixing cyanobacterium to rice fields.</title>
        <authorList>
            <person name="Chen Z."/>
        </authorList>
    </citation>
    <scope>NUCLEOTIDE SEQUENCE [LARGE SCALE GENOMIC DNA]</scope>
    <source>
        <strain evidence="1">CCNUC1</strain>
    </source>
</reference>
<dbReference type="AlphaFoldDB" id="A0A5P8VZD0"/>